<accession>A0A1D2JK56</accession>
<evidence type="ECO:0000256" key="1">
    <source>
        <dbReference type="SAM" id="MobiDB-lite"/>
    </source>
</evidence>
<protein>
    <submittedName>
        <fullName evidence="2">Uncharacterized protein</fullName>
    </submittedName>
</protein>
<dbReference type="Proteomes" id="UP000242814">
    <property type="component" value="Unassembled WGS sequence"/>
</dbReference>
<organism evidence="2 3">
    <name type="scientific">Paracoccidioides brasiliensis</name>
    <dbReference type="NCBI Taxonomy" id="121759"/>
    <lineage>
        <taxon>Eukaryota</taxon>
        <taxon>Fungi</taxon>
        <taxon>Dikarya</taxon>
        <taxon>Ascomycota</taxon>
        <taxon>Pezizomycotina</taxon>
        <taxon>Eurotiomycetes</taxon>
        <taxon>Eurotiomycetidae</taxon>
        <taxon>Onygenales</taxon>
        <taxon>Ajellomycetaceae</taxon>
        <taxon>Paracoccidioides</taxon>
    </lineage>
</organism>
<gene>
    <name evidence="2" type="ORF">ACO22_01875</name>
</gene>
<proteinExistence type="predicted"/>
<evidence type="ECO:0000313" key="2">
    <source>
        <dbReference type="EMBL" id="ODH39418.1"/>
    </source>
</evidence>
<dbReference type="VEuPathDB" id="FungiDB:PABG_11308"/>
<dbReference type="EMBL" id="LZYO01000052">
    <property type="protein sequence ID" value="ODH39418.1"/>
    <property type="molecule type" value="Genomic_DNA"/>
</dbReference>
<evidence type="ECO:0000313" key="3">
    <source>
        <dbReference type="Proteomes" id="UP000242814"/>
    </source>
</evidence>
<feature type="region of interest" description="Disordered" evidence="1">
    <location>
        <begin position="1"/>
        <end position="24"/>
    </location>
</feature>
<sequence>MPEGKSTASATKLSTGSHRRAGWSDVRVDQSLKWRDRLYQEAEESNVSKITRGWRGVNYSKQQTPR</sequence>
<comment type="caution">
    <text evidence="2">The sequence shown here is derived from an EMBL/GenBank/DDBJ whole genome shotgun (WGS) entry which is preliminary data.</text>
</comment>
<reference evidence="2 3" key="1">
    <citation type="submission" date="2016-06" db="EMBL/GenBank/DDBJ databases">
        <authorList>
            <person name="Kjaerup R.B."/>
            <person name="Dalgaard T.S."/>
            <person name="Juul-Madsen H.R."/>
        </authorList>
    </citation>
    <scope>NUCLEOTIDE SEQUENCE [LARGE SCALE GENOMIC DNA]</scope>
    <source>
        <strain evidence="2 3">Pb300</strain>
    </source>
</reference>
<feature type="compositionally biased region" description="Polar residues" evidence="1">
    <location>
        <begin position="1"/>
        <end position="16"/>
    </location>
</feature>
<dbReference type="AlphaFoldDB" id="A0A1D2JK56"/>
<name>A0A1D2JK56_PARBR</name>